<organism evidence="11 12">
    <name type="scientific">Paraclostridium benzoelyticum</name>
    <dbReference type="NCBI Taxonomy" id="1629550"/>
    <lineage>
        <taxon>Bacteria</taxon>
        <taxon>Bacillati</taxon>
        <taxon>Bacillota</taxon>
        <taxon>Clostridia</taxon>
        <taxon>Peptostreptococcales</taxon>
        <taxon>Peptostreptococcaceae</taxon>
        <taxon>Paraclostridium</taxon>
    </lineage>
</organism>
<dbReference type="NCBIfam" id="TIGR01216">
    <property type="entry name" value="ATP_synt_epsi"/>
    <property type="match status" value="1"/>
</dbReference>
<dbReference type="PATRIC" id="fig|1629550.3.peg.677"/>
<comment type="similarity">
    <text evidence="2 8 9">Belongs to the ATPase epsilon chain family.</text>
</comment>
<evidence type="ECO:0000259" key="10">
    <source>
        <dbReference type="Pfam" id="PF02823"/>
    </source>
</evidence>
<keyword evidence="7 8" id="KW-0066">ATP synthesis</keyword>
<keyword evidence="8" id="KW-0375">Hydrogen ion transport</keyword>
<dbReference type="GO" id="GO:0045259">
    <property type="term" value="C:proton-transporting ATP synthase complex"/>
    <property type="evidence" value="ECO:0007669"/>
    <property type="project" value="UniProtKB-KW"/>
</dbReference>
<keyword evidence="4 8" id="KW-0406">Ion transport</keyword>
<keyword evidence="5 8" id="KW-0472">Membrane</keyword>
<dbReference type="SUPFAM" id="SSF51344">
    <property type="entry name" value="Epsilon subunit of F1F0-ATP synthase N-terminal domain"/>
    <property type="match status" value="1"/>
</dbReference>
<evidence type="ECO:0000256" key="6">
    <source>
        <dbReference type="ARBA" id="ARBA00023196"/>
    </source>
</evidence>
<comment type="function">
    <text evidence="8">Produces ATP from ADP in the presence of a proton gradient across the membrane.</text>
</comment>
<dbReference type="EMBL" id="LBBT01000138">
    <property type="protein sequence ID" value="KKY01912.1"/>
    <property type="molecule type" value="Genomic_DNA"/>
</dbReference>
<keyword evidence="3 8" id="KW-0813">Transport</keyword>
<dbReference type="PANTHER" id="PTHR13822:SF10">
    <property type="entry name" value="ATP SYNTHASE EPSILON CHAIN, CHLOROPLASTIC"/>
    <property type="match status" value="1"/>
</dbReference>
<dbReference type="GO" id="GO:0012505">
    <property type="term" value="C:endomembrane system"/>
    <property type="evidence" value="ECO:0007669"/>
    <property type="project" value="UniProtKB-SubCell"/>
</dbReference>
<dbReference type="InterPro" id="IPR036771">
    <property type="entry name" value="ATPsynth_dsu/esu_N"/>
</dbReference>
<dbReference type="InterPro" id="IPR020546">
    <property type="entry name" value="ATP_synth_F1_dsu/esu_N"/>
</dbReference>
<name>A0A0M3DKK1_9FIRM</name>
<dbReference type="RefSeq" id="WP_046822501.1">
    <property type="nucleotide sequence ID" value="NZ_JBCLWQ010000002.1"/>
</dbReference>
<protein>
    <recommendedName>
        <fullName evidence="8">ATP synthase epsilon chain</fullName>
    </recommendedName>
    <alternativeName>
        <fullName evidence="8">ATP synthase F1 sector epsilon subunit</fullName>
    </alternativeName>
    <alternativeName>
        <fullName evidence="8">F-ATPase epsilon subunit</fullName>
    </alternativeName>
</protein>
<comment type="subcellular location">
    <subcellularLocation>
        <location evidence="8">Cell membrane</location>
        <topology evidence="8">Peripheral membrane protein</topology>
    </subcellularLocation>
    <subcellularLocation>
        <location evidence="1">Endomembrane system</location>
        <topology evidence="1">Peripheral membrane protein</topology>
    </subcellularLocation>
</comment>
<dbReference type="Gene3D" id="2.60.15.10">
    <property type="entry name" value="F0F1 ATP synthase delta/epsilon subunit, N-terminal"/>
    <property type="match status" value="1"/>
</dbReference>
<sequence length="86" mass="9579">MASEFAVKIVTPEKVFYEGQTEMIIVRTTEGDRGILKNHRPLVAGLSDGTLRLKKEGKFKEAKISGGFVQVEKEQAVILTESAEWL</sequence>
<feature type="domain" description="ATP synthase F1 complex delta/epsilon subunit N-terminal" evidence="10">
    <location>
        <begin position="5"/>
        <end position="83"/>
    </location>
</feature>
<keyword evidence="6 8" id="KW-0139">CF(1)</keyword>
<dbReference type="GO" id="GO:0005886">
    <property type="term" value="C:plasma membrane"/>
    <property type="evidence" value="ECO:0007669"/>
    <property type="project" value="UniProtKB-SubCell"/>
</dbReference>
<reference evidence="11 12" key="1">
    <citation type="submission" date="2015-04" db="EMBL/GenBank/DDBJ databases">
        <title>Microcin producing Clostridium sp. JC272T.</title>
        <authorList>
            <person name="Jyothsna T."/>
            <person name="Sasikala C."/>
            <person name="Ramana C."/>
        </authorList>
    </citation>
    <scope>NUCLEOTIDE SEQUENCE [LARGE SCALE GENOMIC DNA]</scope>
    <source>
        <strain evidence="11 12">JC272</strain>
    </source>
</reference>
<accession>A0A0M3DKK1</accession>
<dbReference type="GO" id="GO:0005524">
    <property type="term" value="F:ATP binding"/>
    <property type="evidence" value="ECO:0007669"/>
    <property type="project" value="UniProtKB-UniRule"/>
</dbReference>
<proteinExistence type="inferred from homology"/>
<dbReference type="Pfam" id="PF02823">
    <property type="entry name" value="ATP-synt_DE_N"/>
    <property type="match status" value="1"/>
</dbReference>
<evidence type="ECO:0000256" key="4">
    <source>
        <dbReference type="ARBA" id="ARBA00023065"/>
    </source>
</evidence>
<evidence type="ECO:0000256" key="9">
    <source>
        <dbReference type="RuleBase" id="RU003656"/>
    </source>
</evidence>
<dbReference type="AlphaFoldDB" id="A0A0M3DKK1"/>
<evidence type="ECO:0000256" key="8">
    <source>
        <dbReference type="HAMAP-Rule" id="MF_00530"/>
    </source>
</evidence>
<keyword evidence="8" id="KW-1003">Cell membrane</keyword>
<evidence type="ECO:0000313" key="12">
    <source>
        <dbReference type="Proteomes" id="UP000034407"/>
    </source>
</evidence>
<dbReference type="PANTHER" id="PTHR13822">
    <property type="entry name" value="ATP SYNTHASE DELTA/EPSILON CHAIN"/>
    <property type="match status" value="1"/>
</dbReference>
<keyword evidence="12" id="KW-1185">Reference proteome</keyword>
<evidence type="ECO:0000256" key="1">
    <source>
        <dbReference type="ARBA" id="ARBA00004184"/>
    </source>
</evidence>
<evidence type="ECO:0000256" key="5">
    <source>
        <dbReference type="ARBA" id="ARBA00023136"/>
    </source>
</evidence>
<gene>
    <name evidence="8" type="primary">atpC</name>
    <name evidence="11" type="ORF">VN21_06140</name>
</gene>
<dbReference type="Proteomes" id="UP000034407">
    <property type="component" value="Unassembled WGS sequence"/>
</dbReference>
<dbReference type="GO" id="GO:0046933">
    <property type="term" value="F:proton-transporting ATP synthase activity, rotational mechanism"/>
    <property type="evidence" value="ECO:0007669"/>
    <property type="project" value="UniProtKB-UniRule"/>
</dbReference>
<dbReference type="InterPro" id="IPR001469">
    <property type="entry name" value="ATP_synth_F1_dsu/esu"/>
</dbReference>
<dbReference type="CDD" id="cd12152">
    <property type="entry name" value="F1-ATPase_delta"/>
    <property type="match status" value="1"/>
</dbReference>
<comment type="caution">
    <text evidence="11">The sequence shown here is derived from an EMBL/GenBank/DDBJ whole genome shotgun (WGS) entry which is preliminary data.</text>
</comment>
<evidence type="ECO:0000313" key="11">
    <source>
        <dbReference type="EMBL" id="KKY01912.1"/>
    </source>
</evidence>
<evidence type="ECO:0000256" key="7">
    <source>
        <dbReference type="ARBA" id="ARBA00023310"/>
    </source>
</evidence>
<comment type="subunit">
    <text evidence="8 9">F-type ATPases have 2 components, CF(1) - the catalytic core - and CF(0) - the membrane proton channel. CF(1) has five subunits: alpha(3), beta(3), gamma(1), delta(1), epsilon(1). CF(0) has three main subunits: a, b and c.</text>
</comment>
<dbReference type="OrthoDB" id="9804110at2"/>
<evidence type="ECO:0000256" key="3">
    <source>
        <dbReference type="ARBA" id="ARBA00022448"/>
    </source>
</evidence>
<evidence type="ECO:0000256" key="2">
    <source>
        <dbReference type="ARBA" id="ARBA00005712"/>
    </source>
</evidence>
<dbReference type="HAMAP" id="MF_00530">
    <property type="entry name" value="ATP_synth_epsil_bac"/>
    <property type="match status" value="1"/>
</dbReference>